<dbReference type="Gene3D" id="2.60.40.10">
    <property type="entry name" value="Immunoglobulins"/>
    <property type="match status" value="3"/>
</dbReference>
<evidence type="ECO:0000256" key="3">
    <source>
        <dbReference type="SAM" id="SignalP"/>
    </source>
</evidence>
<dbReference type="SMART" id="SM00408">
    <property type="entry name" value="IGc2"/>
    <property type="match status" value="2"/>
</dbReference>
<name>A0A8F9XJS6_9BACT</name>
<keyword evidence="2" id="KW-1015">Disulfide bond</keyword>
<dbReference type="SMART" id="SM00409">
    <property type="entry name" value="IG"/>
    <property type="match status" value="3"/>
</dbReference>
<dbReference type="AlphaFoldDB" id="A0A8F9XJS6"/>
<keyword evidence="1" id="KW-0677">Repeat</keyword>
<keyword evidence="6" id="KW-1185">Reference proteome</keyword>
<evidence type="ECO:0000256" key="2">
    <source>
        <dbReference type="ARBA" id="ARBA00023157"/>
    </source>
</evidence>
<accession>A0A8F9XJS6</accession>
<dbReference type="Proteomes" id="UP000825051">
    <property type="component" value="Chromosome"/>
</dbReference>
<dbReference type="SUPFAM" id="SSF48726">
    <property type="entry name" value="Immunoglobulin"/>
    <property type="match status" value="3"/>
</dbReference>
<feature type="chain" id="PRO_5034136926" evidence="3">
    <location>
        <begin position="29"/>
        <end position="1023"/>
    </location>
</feature>
<dbReference type="InterPro" id="IPR013783">
    <property type="entry name" value="Ig-like_fold"/>
</dbReference>
<dbReference type="InterPro" id="IPR003598">
    <property type="entry name" value="Ig_sub2"/>
</dbReference>
<feature type="domain" description="Ig-like" evidence="4">
    <location>
        <begin position="271"/>
        <end position="348"/>
    </location>
</feature>
<dbReference type="RefSeq" id="WP_220162241.1">
    <property type="nucleotide sequence ID" value="NZ_CP080507.1"/>
</dbReference>
<dbReference type="GO" id="GO:0016020">
    <property type="term" value="C:membrane"/>
    <property type="evidence" value="ECO:0007669"/>
    <property type="project" value="UniProtKB-SubCell"/>
</dbReference>
<gene>
    <name evidence="5" type="ORF">K0B96_17025</name>
</gene>
<reference evidence="5" key="1">
    <citation type="submission" date="2021-08" db="EMBL/GenBank/DDBJ databases">
        <title>Genome of a novel bacterium of the phylum Verrucomicrobia, Oleiharenicola sp. KSB-15.</title>
        <authorList>
            <person name="Chung J.-H."/>
            <person name="Ahn J.-H."/>
            <person name="Yoon Y."/>
            <person name="Kim D.-Y."/>
            <person name="An S.-H."/>
            <person name="Park I."/>
            <person name="Yeon J."/>
        </authorList>
    </citation>
    <scope>NUCLEOTIDE SEQUENCE</scope>
    <source>
        <strain evidence="5">KSB-15</strain>
    </source>
</reference>
<dbReference type="InterPro" id="IPR003599">
    <property type="entry name" value="Ig_sub"/>
</dbReference>
<dbReference type="InterPro" id="IPR036179">
    <property type="entry name" value="Ig-like_dom_sf"/>
</dbReference>
<keyword evidence="3" id="KW-0732">Signal</keyword>
<dbReference type="PROSITE" id="PS50835">
    <property type="entry name" value="IG_LIKE"/>
    <property type="match status" value="3"/>
</dbReference>
<feature type="signal peptide" evidence="3">
    <location>
        <begin position="1"/>
        <end position="28"/>
    </location>
</feature>
<dbReference type="PANTHER" id="PTHR44170:SF6">
    <property type="entry name" value="CONTACTIN"/>
    <property type="match status" value="1"/>
</dbReference>
<evidence type="ECO:0000259" key="4">
    <source>
        <dbReference type="PROSITE" id="PS50835"/>
    </source>
</evidence>
<dbReference type="EMBL" id="CP080507">
    <property type="protein sequence ID" value="QYM78983.1"/>
    <property type="molecule type" value="Genomic_DNA"/>
</dbReference>
<dbReference type="InterPro" id="IPR007110">
    <property type="entry name" value="Ig-like_dom"/>
</dbReference>
<organism evidence="5 6">
    <name type="scientific">Horticoccus luteus</name>
    <dbReference type="NCBI Taxonomy" id="2862869"/>
    <lineage>
        <taxon>Bacteria</taxon>
        <taxon>Pseudomonadati</taxon>
        <taxon>Verrucomicrobiota</taxon>
        <taxon>Opitutia</taxon>
        <taxon>Opitutales</taxon>
        <taxon>Opitutaceae</taxon>
        <taxon>Horticoccus</taxon>
    </lineage>
</organism>
<sequence>MTPASPLSSGGVFRRFLLACLLPAVASAASLVNQNFNDGSRANVYSSGTASTVGVINNALVQATQTSGRGILGTFTPTTLVNTGDTLTFTQQFTLNGAFGSGVTTSSSNEIRIGLFNHHTAAAITDDNWNSVDASAYRGYAFIGTVTGTDAGGKGQWSVRSRTGAGEPKLIGTTGPFTSIGSSFTATGSWVSGTAYTVSITLTKSAGGIDITVTVAGGAFGAGATFTRTDSSAPETTFDTLVVYTSSNVSDSFTVDDLKVDSTANTALSAPAIATQPTNQAVNVGGSVTFAVAASGEPLTYQWHRNGADLAGATNATYVVANAQTTDAAAYSVTVTNSLGTVDSTAGSLIVLPLPAGTSVTSEDFTTNTGRSGWYTSSSTSTISVTNGTLLQTTGTSGRGLLSYFPAQALGLGETLTTTFGFELHGSPGANFTTSAQWRFGLFSSDAATKVDGDNFASTSYHTGAVYDFSTQPGYAAFLGQTSWTIETRNVASPQILSLNAAYTPVGDVETPAFTFDVNTNYVVTLSVQRTGAGADITLTVAGGAFGAGTTFTRSDASAGAVANFDFLAVHCLSNFSDSFSIDDVQILRSTLAAPVVTTAPTSQTVGVGANVTLSVVANGGAPLTYQWQKDSVALAGATNATLALTNLQTTDSGDYTVTVTNAAGSTTSAAATLTVTTGPIAPTVDTPPASQTVGVGQSVTLNVTASGTAPFAYQWYKDGTLIDGATQAALVIPAVSAADAGVYTVAVTNAGGTVTSTAATLAVASAYLSNVSVRAAMTEGQTLIVGFVVSGGAKPVLIRAAGPALNAFGLTGVADPRAILFNSQGTQVGENDNWDASLASTFSDLGAFPFTTDSKDAALLPTIDGPHTAQVSGTGNGIILVEAYDDAAGSHDGRKLANLSARYHVGTSNDILIAGFVVGGTGTKQVLIRAVGPKLADFSVPGVLADPQLTVYDGETVVASNDNWDSSLASTFAALGAFALNSNSKDAALLVTLDAGKSYTVQVSGVGATTGEALVEIYDATP</sequence>
<dbReference type="Pfam" id="PF13927">
    <property type="entry name" value="Ig_3"/>
    <property type="match status" value="2"/>
</dbReference>
<dbReference type="InterPro" id="IPR013098">
    <property type="entry name" value="Ig_I-set"/>
</dbReference>
<dbReference type="KEGG" id="ole:K0B96_17025"/>
<protein>
    <submittedName>
        <fullName evidence="5">Immunoglobulin domain-containing protein</fullName>
    </submittedName>
</protein>
<proteinExistence type="predicted"/>
<dbReference type="GO" id="GO:0098609">
    <property type="term" value="P:cell-cell adhesion"/>
    <property type="evidence" value="ECO:0007669"/>
    <property type="project" value="TreeGrafter"/>
</dbReference>
<evidence type="ECO:0000256" key="1">
    <source>
        <dbReference type="ARBA" id="ARBA00022737"/>
    </source>
</evidence>
<evidence type="ECO:0000313" key="5">
    <source>
        <dbReference type="EMBL" id="QYM78983.1"/>
    </source>
</evidence>
<evidence type="ECO:0000313" key="6">
    <source>
        <dbReference type="Proteomes" id="UP000825051"/>
    </source>
</evidence>
<dbReference type="Pfam" id="PF07679">
    <property type="entry name" value="I-set"/>
    <property type="match status" value="1"/>
</dbReference>
<dbReference type="PANTHER" id="PTHR44170">
    <property type="entry name" value="PROTEIN SIDEKICK"/>
    <property type="match status" value="1"/>
</dbReference>
<dbReference type="CDD" id="cd00096">
    <property type="entry name" value="Ig"/>
    <property type="match status" value="1"/>
</dbReference>
<feature type="domain" description="Ig-like" evidence="4">
    <location>
        <begin position="683"/>
        <end position="763"/>
    </location>
</feature>
<feature type="domain" description="Ig-like" evidence="4">
    <location>
        <begin position="595"/>
        <end position="675"/>
    </location>
</feature>